<dbReference type="RefSeq" id="WP_176272254.1">
    <property type="nucleotide sequence ID" value="NZ_JABWTA010000001.1"/>
</dbReference>
<evidence type="ECO:0000313" key="3">
    <source>
        <dbReference type="Proteomes" id="UP000546031"/>
    </source>
</evidence>
<proteinExistence type="predicted"/>
<keyword evidence="3" id="KW-1185">Reference proteome</keyword>
<dbReference type="SUPFAM" id="SSF56059">
    <property type="entry name" value="Glutathione synthetase ATP-binding domain-like"/>
    <property type="match status" value="1"/>
</dbReference>
<feature type="domain" description="Alpha-L-glutamate ligase-related protein ATP-grasp" evidence="1">
    <location>
        <begin position="149"/>
        <end position="404"/>
    </location>
</feature>
<dbReference type="InterPro" id="IPR039523">
    <property type="entry name" value="RimK-rel_E_lig_ATP-grasp"/>
</dbReference>
<reference evidence="2 3" key="1">
    <citation type="submission" date="2020-06" db="EMBL/GenBank/DDBJ databases">
        <title>Altererythrobacter lutimaris sp. nov., a marine bacterium isolated from a tidal flat.</title>
        <authorList>
            <person name="Kim D."/>
            <person name="Yoo Y."/>
            <person name="Kim J.-J."/>
        </authorList>
    </citation>
    <scope>NUCLEOTIDE SEQUENCE [LARGE SCALE GENOMIC DNA]</scope>
    <source>
        <strain evidence="2 3">JGD-16</strain>
    </source>
</reference>
<evidence type="ECO:0000259" key="1">
    <source>
        <dbReference type="Pfam" id="PF14397"/>
    </source>
</evidence>
<dbReference type="EMBL" id="JABWTA010000001">
    <property type="protein sequence ID" value="NVE93926.1"/>
    <property type="molecule type" value="Genomic_DNA"/>
</dbReference>
<dbReference type="AlphaFoldDB" id="A0A850HAJ9"/>
<gene>
    <name evidence="2" type="ORF">HUO12_03340</name>
</gene>
<name>A0A850HAJ9_9SPHN</name>
<sequence length="431" mass="48381">MSEALAERQDETVREEISQLLAERRAIGAEERDIPLGWWYHAKKKFPLFPGLTRATGSAFLNEHYRHIEESQGPLRKLVNILTFSGFHAWLGLRTKQVAKRYKMPDGWATQAKAIARKRFVDPNDLALFRIEKPEEMDLFLRRFEHSDLNRRFNPANWTRDCLLANKIDFYLFCLDRGLSTPMLHGYFSDGRATPVSLPDADGVIVKPNDGEGGDGVELAEVPQEARGDLEVFARWIEQHCEGRKGEWIVQERLIASPELDGLALSALPTMRVTTMLNEHGKPEIVTSVLRFPSDPDTRVDNIKSGGLMAPIDPQTGVLGRGCRGRGVGEFDKHPVTDAQITGRSLESWDMTRELVLSAHDKHFRQYALVGWDIAPTTKGPMIVEGNGKPCMIVAQRANGKGLGETRYGELIAWHLAERRAGRDPLAVAAN</sequence>
<organism evidence="2 3">
    <name type="scientific">Altererythrobacter lutimaris</name>
    <dbReference type="NCBI Taxonomy" id="2743979"/>
    <lineage>
        <taxon>Bacteria</taxon>
        <taxon>Pseudomonadati</taxon>
        <taxon>Pseudomonadota</taxon>
        <taxon>Alphaproteobacteria</taxon>
        <taxon>Sphingomonadales</taxon>
        <taxon>Erythrobacteraceae</taxon>
        <taxon>Altererythrobacter</taxon>
    </lineage>
</organism>
<protein>
    <recommendedName>
        <fullName evidence="1">Alpha-L-glutamate ligase-related protein ATP-grasp domain-containing protein</fullName>
    </recommendedName>
</protein>
<evidence type="ECO:0000313" key="2">
    <source>
        <dbReference type="EMBL" id="NVE93926.1"/>
    </source>
</evidence>
<accession>A0A850HAJ9</accession>
<dbReference type="Proteomes" id="UP000546031">
    <property type="component" value="Unassembled WGS sequence"/>
</dbReference>
<comment type="caution">
    <text evidence="2">The sequence shown here is derived from an EMBL/GenBank/DDBJ whole genome shotgun (WGS) entry which is preliminary data.</text>
</comment>
<dbReference type="Pfam" id="PF14397">
    <property type="entry name" value="ATPgrasp_ST"/>
    <property type="match status" value="1"/>
</dbReference>